<protein>
    <submittedName>
        <fullName evidence="1">Uncharacterized protein</fullName>
    </submittedName>
</protein>
<organism evidence="1 2">
    <name type="scientific">Phialemonium atrogriseum</name>
    <dbReference type="NCBI Taxonomy" id="1093897"/>
    <lineage>
        <taxon>Eukaryota</taxon>
        <taxon>Fungi</taxon>
        <taxon>Dikarya</taxon>
        <taxon>Ascomycota</taxon>
        <taxon>Pezizomycotina</taxon>
        <taxon>Sordariomycetes</taxon>
        <taxon>Sordariomycetidae</taxon>
        <taxon>Cephalothecales</taxon>
        <taxon>Cephalothecaceae</taxon>
        <taxon>Phialemonium</taxon>
    </lineage>
</organism>
<reference evidence="1" key="1">
    <citation type="submission" date="2023-06" db="EMBL/GenBank/DDBJ databases">
        <title>Genome-scale phylogeny and comparative genomics of the fungal order Sordariales.</title>
        <authorList>
            <consortium name="Lawrence Berkeley National Laboratory"/>
            <person name="Hensen N."/>
            <person name="Bonometti L."/>
            <person name="Westerberg I."/>
            <person name="Brannstrom I.O."/>
            <person name="Guillou S."/>
            <person name="Cros-Aarteil S."/>
            <person name="Calhoun S."/>
            <person name="Haridas S."/>
            <person name="Kuo A."/>
            <person name="Mondo S."/>
            <person name="Pangilinan J."/>
            <person name="Riley R."/>
            <person name="Labutti K."/>
            <person name="Andreopoulos B."/>
            <person name="Lipzen A."/>
            <person name="Chen C."/>
            <person name="Yanf M."/>
            <person name="Daum C."/>
            <person name="Ng V."/>
            <person name="Clum A."/>
            <person name="Steindorff A."/>
            <person name="Ohm R."/>
            <person name="Martin F."/>
            <person name="Silar P."/>
            <person name="Natvig D."/>
            <person name="Lalanne C."/>
            <person name="Gautier V."/>
            <person name="Ament-Velasquez S.L."/>
            <person name="Kruys A."/>
            <person name="Hutchinson M.I."/>
            <person name="Powell A.J."/>
            <person name="Barry K."/>
            <person name="Miller A.N."/>
            <person name="Grigoriev I.V."/>
            <person name="Debuchy R."/>
            <person name="Gladieux P."/>
            <person name="Thoren M.H."/>
            <person name="Johannesson H."/>
        </authorList>
    </citation>
    <scope>NUCLEOTIDE SEQUENCE</scope>
    <source>
        <strain evidence="1">8032-3</strain>
    </source>
</reference>
<keyword evidence="2" id="KW-1185">Reference proteome</keyword>
<accession>A0AAJ0BYF2</accession>
<dbReference type="AlphaFoldDB" id="A0AAJ0BYF2"/>
<dbReference type="GeneID" id="85311362"/>
<dbReference type="EMBL" id="MU839011">
    <property type="protein sequence ID" value="KAK1766615.1"/>
    <property type="molecule type" value="Genomic_DNA"/>
</dbReference>
<comment type="caution">
    <text evidence="1">The sequence shown here is derived from an EMBL/GenBank/DDBJ whole genome shotgun (WGS) entry which is preliminary data.</text>
</comment>
<name>A0AAJ0BYF2_9PEZI</name>
<dbReference type="Proteomes" id="UP001244011">
    <property type="component" value="Unassembled WGS sequence"/>
</dbReference>
<evidence type="ECO:0000313" key="2">
    <source>
        <dbReference type="Proteomes" id="UP001244011"/>
    </source>
</evidence>
<sequence>MDGMGVFGCISGLASIWSLGLGEFLGISELSGLVWLRDCLNGGRDLGGIITQDGVSFADYYYKSRNDCCG</sequence>
<proteinExistence type="predicted"/>
<evidence type="ECO:0000313" key="1">
    <source>
        <dbReference type="EMBL" id="KAK1766615.1"/>
    </source>
</evidence>
<dbReference type="RefSeq" id="XP_060282828.1">
    <property type="nucleotide sequence ID" value="XM_060428175.1"/>
</dbReference>
<gene>
    <name evidence="1" type="ORF">QBC33DRAFT_541591</name>
</gene>